<dbReference type="STRING" id="485914.Hmuk_3190"/>
<organism evidence="3 4">
    <name type="scientific">Halomicrobium mukohataei (strain ATCC 700874 / DSM 12286 / JCM 9738 / NCIMB 13541)</name>
    <name type="common">Haloarcula mukohataei</name>
    <dbReference type="NCBI Taxonomy" id="485914"/>
    <lineage>
        <taxon>Archaea</taxon>
        <taxon>Methanobacteriati</taxon>
        <taxon>Methanobacteriota</taxon>
        <taxon>Stenosarchaea group</taxon>
        <taxon>Halobacteria</taxon>
        <taxon>Halobacteriales</taxon>
        <taxon>Haloarculaceae</taxon>
        <taxon>Halomicrobium</taxon>
    </lineage>
</organism>
<feature type="compositionally biased region" description="Basic and acidic residues" evidence="1">
    <location>
        <begin position="79"/>
        <end position="92"/>
    </location>
</feature>
<accession>C7P2I0</accession>
<keyword evidence="2" id="KW-1133">Transmembrane helix</keyword>
<feature type="transmembrane region" description="Helical" evidence="2">
    <location>
        <begin position="20"/>
        <end position="42"/>
    </location>
</feature>
<keyword evidence="2" id="KW-0472">Membrane</keyword>
<dbReference type="AlphaFoldDB" id="C7P2I0"/>
<keyword evidence="4" id="KW-1185">Reference proteome</keyword>
<name>C7P2I0_HALMD</name>
<protein>
    <submittedName>
        <fullName evidence="3">Sec-independent protein translocase component TatA 1</fullName>
    </submittedName>
</protein>
<evidence type="ECO:0000313" key="4">
    <source>
        <dbReference type="Proteomes" id="UP000001746"/>
    </source>
</evidence>
<gene>
    <name evidence="3" type="ordered locus">Hmuk_3190</name>
</gene>
<evidence type="ECO:0000313" key="3">
    <source>
        <dbReference type="EMBL" id="ACV49295.1"/>
    </source>
</evidence>
<dbReference type="EMBL" id="CP001688">
    <property type="protein sequence ID" value="ACV49295.1"/>
    <property type="molecule type" value="Genomic_DNA"/>
</dbReference>
<reference evidence="3 4" key="1">
    <citation type="journal article" date="2009" name="Stand. Genomic Sci.">
        <title>Complete genome sequence of Halomicrobium mukohataei type strain (arg-2).</title>
        <authorList>
            <person name="Tindall B.J."/>
            <person name="Schneider S."/>
            <person name="Lapidus A."/>
            <person name="Copeland A."/>
            <person name="Glavina Del Rio T."/>
            <person name="Nolan M."/>
            <person name="Lucas S."/>
            <person name="Chen F."/>
            <person name="Tice H."/>
            <person name="Cheng J.F."/>
            <person name="Saunders E."/>
            <person name="Bruce D."/>
            <person name="Goodwin L."/>
            <person name="Pitluck S."/>
            <person name="Mikhailova N."/>
            <person name="Pati A."/>
            <person name="Ivanova N."/>
            <person name="Mavrommatis K."/>
            <person name="Chen A."/>
            <person name="Palaniappan K."/>
            <person name="Chain P."/>
            <person name="Land M."/>
            <person name="Hauser L."/>
            <person name="Chang Y.J."/>
            <person name="Jeffries C.D."/>
            <person name="Brettin T."/>
            <person name="Han C."/>
            <person name="Rohde M."/>
            <person name="Goker M."/>
            <person name="Bristow J."/>
            <person name="Eisen J.A."/>
            <person name="Markowitz V."/>
            <person name="Hugenholtz P."/>
            <person name="Klenk H.P."/>
            <person name="Kyrpides N.C."/>
            <person name="Detter J.C."/>
        </authorList>
    </citation>
    <scope>NUCLEOTIDE SEQUENCE [LARGE SCALE GENOMIC DNA]</scope>
    <source>
        <strain evidence="4">ATCC 700874 / DSM 12286 / JCM 9738 / NCIMB 13541</strain>
    </source>
</reference>
<evidence type="ECO:0000256" key="2">
    <source>
        <dbReference type="SAM" id="Phobius"/>
    </source>
</evidence>
<evidence type="ECO:0000256" key="1">
    <source>
        <dbReference type="SAM" id="MobiDB-lite"/>
    </source>
</evidence>
<sequence>MTDVPDVIALQLGLPGTQELIIVLLIFVLLTAPVVVAAGLAIRYFRRSSDDGTDERIAELEREVDELRKQQSSADSDAADDRRDRTDDGSHG</sequence>
<dbReference type="KEGG" id="hmu:Hmuk_3190"/>
<proteinExistence type="predicted"/>
<dbReference type="Proteomes" id="UP000001746">
    <property type="component" value="Chromosome"/>
</dbReference>
<dbReference type="eggNOG" id="arCOG09217">
    <property type="taxonomic scope" value="Archaea"/>
</dbReference>
<feature type="region of interest" description="Disordered" evidence="1">
    <location>
        <begin position="64"/>
        <end position="92"/>
    </location>
</feature>
<keyword evidence="2" id="KW-0812">Transmembrane</keyword>
<dbReference type="HOGENOM" id="CLU_2406264_0_0_2"/>